<dbReference type="HOGENOM" id="CLU_007383_12_0_1"/>
<evidence type="ECO:0000259" key="1">
    <source>
        <dbReference type="Pfam" id="PF01370"/>
    </source>
</evidence>
<feature type="domain" description="NAD-dependent epimerase/dehydratase" evidence="1">
    <location>
        <begin position="5"/>
        <end position="239"/>
    </location>
</feature>
<dbReference type="Gene3D" id="3.40.50.720">
    <property type="entry name" value="NAD(P)-binding Rossmann-like Domain"/>
    <property type="match status" value="1"/>
</dbReference>
<dbReference type="InterPro" id="IPR036291">
    <property type="entry name" value="NAD(P)-bd_dom_sf"/>
</dbReference>
<gene>
    <name evidence="2" type="ORF">PV05_02985</name>
</gene>
<reference evidence="2 3" key="1">
    <citation type="submission" date="2015-01" db="EMBL/GenBank/DDBJ databases">
        <title>The Genome Sequence of Exophiala xenobiotica CBS118157.</title>
        <authorList>
            <consortium name="The Broad Institute Genomics Platform"/>
            <person name="Cuomo C."/>
            <person name="de Hoog S."/>
            <person name="Gorbushina A."/>
            <person name="Stielow B."/>
            <person name="Teixiera M."/>
            <person name="Abouelleil A."/>
            <person name="Chapman S.B."/>
            <person name="Priest M."/>
            <person name="Young S.K."/>
            <person name="Wortman J."/>
            <person name="Nusbaum C."/>
            <person name="Birren B."/>
        </authorList>
    </citation>
    <scope>NUCLEOTIDE SEQUENCE [LARGE SCALE GENOMIC DNA]</scope>
    <source>
        <strain evidence="2 3">CBS 118157</strain>
    </source>
</reference>
<dbReference type="PANTHER" id="PTHR48079:SF6">
    <property type="entry name" value="NAD(P)-BINDING DOMAIN-CONTAINING PROTEIN-RELATED"/>
    <property type="match status" value="1"/>
</dbReference>
<dbReference type="SUPFAM" id="SSF51735">
    <property type="entry name" value="NAD(P)-binding Rossmann-fold domains"/>
    <property type="match status" value="1"/>
</dbReference>
<dbReference type="EMBL" id="KN847318">
    <property type="protein sequence ID" value="KIW58473.1"/>
    <property type="molecule type" value="Genomic_DNA"/>
</dbReference>
<accession>A0A0D2ERW6</accession>
<dbReference type="InterPro" id="IPR001509">
    <property type="entry name" value="Epimerase_deHydtase"/>
</dbReference>
<dbReference type="AlphaFoldDB" id="A0A0D2ERW6"/>
<evidence type="ECO:0000313" key="3">
    <source>
        <dbReference type="Proteomes" id="UP000054342"/>
    </source>
</evidence>
<dbReference type="STRING" id="348802.A0A0D2ERW6"/>
<sequence>MSHRILLTGASGYLGGTLLARWKTANLPPHEKLYALVRTDDQGKAVKSYGAEPLSFDVKDEASTREAIVENKINVVFFLIDAMNSDSQVLLIKALAEVKKLTGLEVHFLHTSGAKIFSSHAGAPTDRPLFDDEPGLYEIQKSQRSEIPLLQSAVETNNTVIEQAESLGVRSYIFVPCIVYGKGEGFGNPISIQTVAIVKAAKAVGRVHSVDFGRPTWPVCHVLDNTKLYLDLLRQIFSDKSPGCGKNGYYLASPGSVAWEDLYAGIAKALAKRGVISDATVEPASDKAMSDMGEALGCPKELVPLQLGGLCTFTARHGEKAGWQPEYPPSHILDAADEETALILEHLKK</sequence>
<evidence type="ECO:0000313" key="2">
    <source>
        <dbReference type="EMBL" id="KIW58473.1"/>
    </source>
</evidence>
<name>A0A0D2ERW6_9EURO</name>
<organism evidence="2 3">
    <name type="scientific">Exophiala xenobiotica</name>
    <dbReference type="NCBI Taxonomy" id="348802"/>
    <lineage>
        <taxon>Eukaryota</taxon>
        <taxon>Fungi</taxon>
        <taxon>Dikarya</taxon>
        <taxon>Ascomycota</taxon>
        <taxon>Pezizomycotina</taxon>
        <taxon>Eurotiomycetes</taxon>
        <taxon>Chaetothyriomycetidae</taxon>
        <taxon>Chaetothyriales</taxon>
        <taxon>Herpotrichiellaceae</taxon>
        <taxon>Exophiala</taxon>
    </lineage>
</organism>
<dbReference type="Proteomes" id="UP000054342">
    <property type="component" value="Unassembled WGS sequence"/>
</dbReference>
<proteinExistence type="predicted"/>
<dbReference type="GO" id="GO:0005737">
    <property type="term" value="C:cytoplasm"/>
    <property type="evidence" value="ECO:0007669"/>
    <property type="project" value="TreeGrafter"/>
</dbReference>
<dbReference type="RefSeq" id="XP_013319057.1">
    <property type="nucleotide sequence ID" value="XM_013463603.1"/>
</dbReference>
<dbReference type="PANTHER" id="PTHR48079">
    <property type="entry name" value="PROTEIN YEEZ"/>
    <property type="match status" value="1"/>
</dbReference>
<dbReference type="GeneID" id="25324893"/>
<dbReference type="InterPro" id="IPR051783">
    <property type="entry name" value="NAD(P)-dependent_oxidoreduct"/>
</dbReference>
<dbReference type="Pfam" id="PF01370">
    <property type="entry name" value="Epimerase"/>
    <property type="match status" value="1"/>
</dbReference>
<protein>
    <recommendedName>
        <fullName evidence="1">NAD-dependent epimerase/dehydratase domain-containing protein</fullName>
    </recommendedName>
</protein>
<dbReference type="OrthoDB" id="10262413at2759"/>
<dbReference type="GO" id="GO:0004029">
    <property type="term" value="F:aldehyde dehydrogenase (NAD+) activity"/>
    <property type="evidence" value="ECO:0007669"/>
    <property type="project" value="TreeGrafter"/>
</dbReference>
<keyword evidence="3" id="KW-1185">Reference proteome</keyword>